<feature type="compositionally biased region" description="Basic and acidic residues" evidence="1">
    <location>
        <begin position="47"/>
        <end position="61"/>
    </location>
</feature>
<accession>A0A117QLF0</accession>
<dbReference type="EMBL" id="LMWS01000035">
    <property type="protein sequence ID" value="KUN34827.1"/>
    <property type="molecule type" value="Genomic_DNA"/>
</dbReference>
<keyword evidence="3" id="KW-1185">Reference proteome</keyword>
<evidence type="ECO:0000256" key="1">
    <source>
        <dbReference type="SAM" id="MobiDB-lite"/>
    </source>
</evidence>
<feature type="region of interest" description="Disordered" evidence="1">
    <location>
        <begin position="40"/>
        <end position="143"/>
    </location>
</feature>
<organism evidence="2 3">
    <name type="scientific">Streptomyces longwoodensis</name>
    <dbReference type="NCBI Taxonomy" id="68231"/>
    <lineage>
        <taxon>Bacteria</taxon>
        <taxon>Bacillati</taxon>
        <taxon>Actinomycetota</taxon>
        <taxon>Actinomycetes</taxon>
        <taxon>Kitasatosporales</taxon>
        <taxon>Streptomycetaceae</taxon>
        <taxon>Streptomyces</taxon>
    </lineage>
</organism>
<dbReference type="GeneID" id="91428331"/>
<evidence type="ECO:0000313" key="3">
    <source>
        <dbReference type="Proteomes" id="UP000053271"/>
    </source>
</evidence>
<feature type="region of interest" description="Disordered" evidence="1">
    <location>
        <begin position="1"/>
        <end position="24"/>
    </location>
</feature>
<reference evidence="2 3" key="1">
    <citation type="submission" date="2015-10" db="EMBL/GenBank/DDBJ databases">
        <title>Draft genome sequence of Streptomyces longwoodensis DSM 41677, type strain for the species Streptomyces longwoodensis.</title>
        <authorList>
            <person name="Ruckert C."/>
            <person name="Winkler A."/>
            <person name="Kalinowski J."/>
            <person name="Kampfer P."/>
            <person name="Glaeser S."/>
        </authorList>
    </citation>
    <scope>NUCLEOTIDE SEQUENCE [LARGE SCALE GENOMIC DNA]</scope>
    <source>
        <strain evidence="2 3">DSM 41677</strain>
    </source>
</reference>
<dbReference type="RefSeq" id="WP_067239380.1">
    <property type="nucleotide sequence ID" value="NZ_KQ948560.1"/>
</dbReference>
<dbReference type="Proteomes" id="UP000053271">
    <property type="component" value="Unassembled WGS sequence"/>
</dbReference>
<dbReference type="AlphaFoldDB" id="A0A117QLF0"/>
<sequence>MARITTPVPGYSGPGPAGVMFQDGVGHSDDQAVIDYCRGAGYGIDEEPPRRETPQVPDPREVTTVVVGAPARDAAVDPSPADFRPPVNAGEANPHGPQVWAPGLPGGGLQPTAPPADSDEVTSGTKENEGGPDVPPPAQNAPVAEWRQWVISTQVDNDPEVHAQVEKATKAELIKKYGG</sequence>
<evidence type="ECO:0000313" key="2">
    <source>
        <dbReference type="EMBL" id="KUN34827.1"/>
    </source>
</evidence>
<dbReference type="STRING" id="68231.AQJ30_27550"/>
<name>A0A117QLF0_9ACTN</name>
<gene>
    <name evidence="2" type="ORF">AQJ30_27550</name>
</gene>
<protein>
    <submittedName>
        <fullName evidence="2">Uncharacterized protein</fullName>
    </submittedName>
</protein>
<proteinExistence type="predicted"/>
<comment type="caution">
    <text evidence="2">The sequence shown here is derived from an EMBL/GenBank/DDBJ whole genome shotgun (WGS) entry which is preliminary data.</text>
</comment>